<reference evidence="1" key="1">
    <citation type="journal article" date="2020" name="Nature">
        <title>Giant virus diversity and host interactions through global metagenomics.</title>
        <authorList>
            <person name="Schulz F."/>
            <person name="Roux S."/>
            <person name="Paez-Espino D."/>
            <person name="Jungbluth S."/>
            <person name="Walsh D.A."/>
            <person name="Denef V.J."/>
            <person name="McMahon K.D."/>
            <person name="Konstantinidis K.T."/>
            <person name="Eloe-Fadrosh E.A."/>
            <person name="Kyrpides N.C."/>
            <person name="Woyke T."/>
        </authorList>
    </citation>
    <scope>NUCLEOTIDE SEQUENCE</scope>
    <source>
        <strain evidence="1">GVMAG-M-3300020192-26</strain>
    </source>
</reference>
<dbReference type="EMBL" id="MN739352">
    <property type="protein sequence ID" value="QHS99922.1"/>
    <property type="molecule type" value="Genomic_DNA"/>
</dbReference>
<name>A0A6C0C6H5_9ZZZZ</name>
<proteinExistence type="predicted"/>
<sequence length="50" mass="5925">MLKYLIIQCYRREIVLPGDLNVLVFDCSNLLTRNCITERFECPFDQSMLP</sequence>
<protein>
    <submittedName>
        <fullName evidence="1">Uncharacterized protein</fullName>
    </submittedName>
</protein>
<evidence type="ECO:0000313" key="1">
    <source>
        <dbReference type="EMBL" id="QHS99922.1"/>
    </source>
</evidence>
<accession>A0A6C0C6H5</accession>
<organism evidence="1">
    <name type="scientific">viral metagenome</name>
    <dbReference type="NCBI Taxonomy" id="1070528"/>
    <lineage>
        <taxon>unclassified sequences</taxon>
        <taxon>metagenomes</taxon>
        <taxon>organismal metagenomes</taxon>
    </lineage>
</organism>
<dbReference type="AlphaFoldDB" id="A0A6C0C6H5"/>